<keyword evidence="2" id="KW-1185">Reference proteome</keyword>
<evidence type="ECO:0000313" key="2">
    <source>
        <dbReference type="Proteomes" id="UP000800035"/>
    </source>
</evidence>
<organism evidence="1 2">
    <name type="scientific">Byssothecium circinans</name>
    <dbReference type="NCBI Taxonomy" id="147558"/>
    <lineage>
        <taxon>Eukaryota</taxon>
        <taxon>Fungi</taxon>
        <taxon>Dikarya</taxon>
        <taxon>Ascomycota</taxon>
        <taxon>Pezizomycotina</taxon>
        <taxon>Dothideomycetes</taxon>
        <taxon>Pleosporomycetidae</taxon>
        <taxon>Pleosporales</taxon>
        <taxon>Massarineae</taxon>
        <taxon>Massarinaceae</taxon>
        <taxon>Byssothecium</taxon>
    </lineage>
</organism>
<dbReference type="AlphaFoldDB" id="A0A6A5TMV4"/>
<dbReference type="EMBL" id="ML977006">
    <property type="protein sequence ID" value="KAF1953059.1"/>
    <property type="molecule type" value="Genomic_DNA"/>
</dbReference>
<reference evidence="1" key="1">
    <citation type="journal article" date="2020" name="Stud. Mycol.">
        <title>101 Dothideomycetes genomes: a test case for predicting lifestyles and emergence of pathogens.</title>
        <authorList>
            <person name="Haridas S."/>
            <person name="Albert R."/>
            <person name="Binder M."/>
            <person name="Bloem J."/>
            <person name="Labutti K."/>
            <person name="Salamov A."/>
            <person name="Andreopoulos B."/>
            <person name="Baker S."/>
            <person name="Barry K."/>
            <person name="Bills G."/>
            <person name="Bluhm B."/>
            <person name="Cannon C."/>
            <person name="Castanera R."/>
            <person name="Culley D."/>
            <person name="Daum C."/>
            <person name="Ezra D."/>
            <person name="Gonzalez J."/>
            <person name="Henrissat B."/>
            <person name="Kuo A."/>
            <person name="Liang C."/>
            <person name="Lipzen A."/>
            <person name="Lutzoni F."/>
            <person name="Magnuson J."/>
            <person name="Mondo S."/>
            <person name="Nolan M."/>
            <person name="Ohm R."/>
            <person name="Pangilinan J."/>
            <person name="Park H.-J."/>
            <person name="Ramirez L."/>
            <person name="Alfaro M."/>
            <person name="Sun H."/>
            <person name="Tritt A."/>
            <person name="Yoshinaga Y."/>
            <person name="Zwiers L.-H."/>
            <person name="Turgeon B."/>
            <person name="Goodwin S."/>
            <person name="Spatafora J."/>
            <person name="Crous P."/>
            <person name="Grigoriev I."/>
        </authorList>
    </citation>
    <scope>NUCLEOTIDE SEQUENCE</scope>
    <source>
        <strain evidence="1">CBS 675.92</strain>
    </source>
</reference>
<sequence length="84" mass="9553">MLKVERGGKGWGFAWCAFASYLFERSEGRLCEVVQYIDFLAIRESLMEGIGCVGGMKRTADVHFKNRGSGMILRFRRTMSWGPP</sequence>
<gene>
    <name evidence="1" type="ORF">CC80DRAFT_494935</name>
</gene>
<evidence type="ECO:0000313" key="1">
    <source>
        <dbReference type="EMBL" id="KAF1953059.1"/>
    </source>
</evidence>
<accession>A0A6A5TMV4</accession>
<dbReference type="Proteomes" id="UP000800035">
    <property type="component" value="Unassembled WGS sequence"/>
</dbReference>
<proteinExistence type="predicted"/>
<protein>
    <submittedName>
        <fullName evidence="1">Uncharacterized protein</fullName>
    </submittedName>
</protein>
<name>A0A6A5TMV4_9PLEO</name>